<gene>
    <name evidence="2" type="primary">LOC104602674</name>
</gene>
<dbReference type="PANTHER" id="PTHR31579:SF39">
    <property type="entry name" value="OS01G0973600 PROTEIN"/>
    <property type="match status" value="1"/>
</dbReference>
<dbReference type="FunCoup" id="A0A1U8AQ26">
    <property type="interactions" value="59"/>
</dbReference>
<feature type="non-terminal residue" evidence="2">
    <location>
        <position position="1"/>
    </location>
</feature>
<keyword evidence="1" id="KW-1185">Reference proteome</keyword>
<dbReference type="GeneID" id="104602674"/>
<protein>
    <submittedName>
        <fullName evidence="2">Uncharacterized protein LOC104602674</fullName>
    </submittedName>
</protein>
<dbReference type="eggNOG" id="ENOG502QVAY">
    <property type="taxonomic scope" value="Eukaryota"/>
</dbReference>
<name>A0A1U8AQ26_NELNU</name>
<evidence type="ECO:0000313" key="1">
    <source>
        <dbReference type="Proteomes" id="UP000189703"/>
    </source>
</evidence>
<evidence type="ECO:0000313" key="2">
    <source>
        <dbReference type="RefSeq" id="XP_010264758.1"/>
    </source>
</evidence>
<dbReference type="Pfam" id="PF04720">
    <property type="entry name" value="PDDEXK_6"/>
    <property type="match status" value="1"/>
</dbReference>
<dbReference type="PANTHER" id="PTHR31579">
    <property type="entry name" value="OS03G0796600 PROTEIN"/>
    <property type="match status" value="1"/>
</dbReference>
<organism evidence="1 2">
    <name type="scientific">Nelumbo nucifera</name>
    <name type="common">Sacred lotus</name>
    <dbReference type="NCBI Taxonomy" id="4432"/>
    <lineage>
        <taxon>Eukaryota</taxon>
        <taxon>Viridiplantae</taxon>
        <taxon>Streptophyta</taxon>
        <taxon>Embryophyta</taxon>
        <taxon>Tracheophyta</taxon>
        <taxon>Spermatophyta</taxon>
        <taxon>Magnoliopsida</taxon>
        <taxon>Proteales</taxon>
        <taxon>Nelumbonaceae</taxon>
        <taxon>Nelumbo</taxon>
    </lineage>
</organism>
<proteinExistence type="predicted"/>
<dbReference type="KEGG" id="nnu:104602674"/>
<dbReference type="OrthoDB" id="691424at2759"/>
<dbReference type="InterPro" id="IPR006502">
    <property type="entry name" value="PDDEXK-like"/>
</dbReference>
<dbReference type="NCBIfam" id="TIGR01615">
    <property type="entry name" value="A_thal_3542"/>
    <property type="match status" value="1"/>
</dbReference>
<dbReference type="OMA" id="DCRVCVA"/>
<accession>A0A1U8AQ26</accession>
<reference evidence="2" key="1">
    <citation type="submission" date="2025-08" db="UniProtKB">
        <authorList>
            <consortium name="RefSeq"/>
        </authorList>
    </citation>
    <scope>IDENTIFICATION</scope>
</reference>
<dbReference type="RefSeq" id="XP_010264758.1">
    <property type="nucleotide sequence ID" value="XM_010266456.1"/>
</dbReference>
<dbReference type="AlphaFoldDB" id="A0A1U8AQ26"/>
<dbReference type="InParanoid" id="A0A1U8AQ26"/>
<sequence length="368" mass="41169">KAPAKTKLFRVCSFLSRPSSIRGSRIQIDSVKLGTWAFEPRATVRPAEGDVRNAGGTDCRVCVAAGDLLFRLAGGRDGAPFVGQIDGFSHESEHDLAVMVTDFLENGSSGADSRCSSDSDSGFSDLAHLAERISLYRHKVDQYESDLLSTVHSILLSINETDLHTVKSSPCNASCIRFSLAKLLRSYGYDAAVCVSKWQGSGKVPGGDHEYIDVVIHRDTGNSERLIIDIDFRSHFEIARAVESYSAVLKSIPVVYLGSLSKLRQFLQVMVEAARSSLKQNSMPLPPWRSFAYLQAKWHSAYQRKLNPDEQGIHDRSYSDHKQCIGHLRRLKSSLQSEIEAERLLKPINNDSHRRVKIERRRHPFRTL</sequence>
<dbReference type="Proteomes" id="UP000189703">
    <property type="component" value="Unplaced"/>
</dbReference>